<keyword evidence="1" id="KW-0472">Membrane</keyword>
<dbReference type="RefSeq" id="XP_045961248.1">
    <property type="nucleotide sequence ID" value="XM_046101954.1"/>
</dbReference>
<gene>
    <name evidence="2" type="ORF">BKA67DRAFT_553976</name>
</gene>
<sequence>MAWIQIILIILPASCFVSLAGLTYTFLGHSLHDYTTLADNQAHAAIHIPETLALTADTLLSISLFIRGFGAYKSWKGLGSVLPEVYLVVLLAARAWFAAESPFWTAQLQSHSAALYAVRFSCAVVAAGYSYYMRPGRRSIGLGAARLLLLGTLIWTQPLRY</sequence>
<feature type="transmembrane region" description="Helical" evidence="1">
    <location>
        <begin position="7"/>
        <end position="26"/>
    </location>
</feature>
<evidence type="ECO:0000313" key="3">
    <source>
        <dbReference type="Proteomes" id="UP000758603"/>
    </source>
</evidence>
<comment type="caution">
    <text evidence="2">The sequence shown here is derived from an EMBL/GenBank/DDBJ whole genome shotgun (WGS) entry which is preliminary data.</text>
</comment>
<organism evidence="2 3">
    <name type="scientific">Truncatella angustata</name>
    <dbReference type="NCBI Taxonomy" id="152316"/>
    <lineage>
        <taxon>Eukaryota</taxon>
        <taxon>Fungi</taxon>
        <taxon>Dikarya</taxon>
        <taxon>Ascomycota</taxon>
        <taxon>Pezizomycotina</taxon>
        <taxon>Sordariomycetes</taxon>
        <taxon>Xylariomycetidae</taxon>
        <taxon>Amphisphaeriales</taxon>
        <taxon>Sporocadaceae</taxon>
        <taxon>Truncatella</taxon>
    </lineage>
</organism>
<dbReference type="AlphaFoldDB" id="A0A9P8URG9"/>
<dbReference type="EMBL" id="JAGPXC010000002">
    <property type="protein sequence ID" value="KAH6657014.1"/>
    <property type="molecule type" value="Genomic_DNA"/>
</dbReference>
<dbReference type="Proteomes" id="UP000758603">
    <property type="component" value="Unassembled WGS sequence"/>
</dbReference>
<reference evidence="2" key="1">
    <citation type="journal article" date="2021" name="Nat. Commun.">
        <title>Genetic determinants of endophytism in the Arabidopsis root mycobiome.</title>
        <authorList>
            <person name="Mesny F."/>
            <person name="Miyauchi S."/>
            <person name="Thiergart T."/>
            <person name="Pickel B."/>
            <person name="Atanasova L."/>
            <person name="Karlsson M."/>
            <person name="Huettel B."/>
            <person name="Barry K.W."/>
            <person name="Haridas S."/>
            <person name="Chen C."/>
            <person name="Bauer D."/>
            <person name="Andreopoulos W."/>
            <person name="Pangilinan J."/>
            <person name="LaButti K."/>
            <person name="Riley R."/>
            <person name="Lipzen A."/>
            <person name="Clum A."/>
            <person name="Drula E."/>
            <person name="Henrissat B."/>
            <person name="Kohler A."/>
            <person name="Grigoriev I.V."/>
            <person name="Martin F.M."/>
            <person name="Hacquard S."/>
        </authorList>
    </citation>
    <scope>NUCLEOTIDE SEQUENCE</scope>
    <source>
        <strain evidence="2">MPI-SDFR-AT-0073</strain>
    </source>
</reference>
<feature type="transmembrane region" description="Helical" evidence="1">
    <location>
        <begin position="46"/>
        <end position="66"/>
    </location>
</feature>
<keyword evidence="1" id="KW-1133">Transmembrane helix</keyword>
<keyword evidence="1" id="KW-0812">Transmembrane</keyword>
<feature type="transmembrane region" description="Helical" evidence="1">
    <location>
        <begin position="139"/>
        <end position="156"/>
    </location>
</feature>
<protein>
    <submittedName>
        <fullName evidence="2">Uncharacterized protein</fullName>
    </submittedName>
</protein>
<evidence type="ECO:0000256" key="1">
    <source>
        <dbReference type="SAM" id="Phobius"/>
    </source>
</evidence>
<keyword evidence="3" id="KW-1185">Reference proteome</keyword>
<dbReference type="GeneID" id="70130846"/>
<name>A0A9P8URG9_9PEZI</name>
<feature type="transmembrane region" description="Helical" evidence="1">
    <location>
        <begin position="78"/>
        <end position="97"/>
    </location>
</feature>
<accession>A0A9P8URG9</accession>
<proteinExistence type="predicted"/>
<feature type="transmembrane region" description="Helical" evidence="1">
    <location>
        <begin position="113"/>
        <end position="132"/>
    </location>
</feature>
<dbReference type="OrthoDB" id="4719489at2759"/>
<evidence type="ECO:0000313" key="2">
    <source>
        <dbReference type="EMBL" id="KAH6657014.1"/>
    </source>
</evidence>